<dbReference type="HOGENOM" id="CLU_1015842_0_0_1"/>
<keyword evidence="2" id="KW-0732">Signal</keyword>
<protein>
    <recommendedName>
        <fullName evidence="5">Peptidase A1 domain-containing protein</fullName>
    </recommendedName>
</protein>
<dbReference type="STRING" id="686832.A0A0C3CF51"/>
<dbReference type="Proteomes" id="UP000053424">
    <property type="component" value="Unassembled WGS sequence"/>
</dbReference>
<feature type="region of interest" description="Disordered" evidence="1">
    <location>
        <begin position="62"/>
        <end position="85"/>
    </location>
</feature>
<evidence type="ECO:0000313" key="3">
    <source>
        <dbReference type="EMBL" id="KIM42819.1"/>
    </source>
</evidence>
<gene>
    <name evidence="3" type="ORF">M413DRAFT_124327</name>
</gene>
<organism evidence="3 4">
    <name type="scientific">Hebeloma cylindrosporum</name>
    <dbReference type="NCBI Taxonomy" id="76867"/>
    <lineage>
        <taxon>Eukaryota</taxon>
        <taxon>Fungi</taxon>
        <taxon>Dikarya</taxon>
        <taxon>Basidiomycota</taxon>
        <taxon>Agaricomycotina</taxon>
        <taxon>Agaricomycetes</taxon>
        <taxon>Agaricomycetidae</taxon>
        <taxon>Agaricales</taxon>
        <taxon>Agaricineae</taxon>
        <taxon>Hymenogastraceae</taxon>
        <taxon>Hebeloma</taxon>
    </lineage>
</organism>
<dbReference type="OrthoDB" id="4584900at2759"/>
<reference evidence="4" key="2">
    <citation type="submission" date="2015-01" db="EMBL/GenBank/DDBJ databases">
        <title>Evolutionary Origins and Diversification of the Mycorrhizal Mutualists.</title>
        <authorList>
            <consortium name="DOE Joint Genome Institute"/>
            <consortium name="Mycorrhizal Genomics Consortium"/>
            <person name="Kohler A."/>
            <person name="Kuo A."/>
            <person name="Nagy L.G."/>
            <person name="Floudas D."/>
            <person name="Copeland A."/>
            <person name="Barry K.W."/>
            <person name="Cichocki N."/>
            <person name="Veneault-Fourrey C."/>
            <person name="LaButti K."/>
            <person name="Lindquist E.A."/>
            <person name="Lipzen A."/>
            <person name="Lundell T."/>
            <person name="Morin E."/>
            <person name="Murat C."/>
            <person name="Riley R."/>
            <person name="Ohm R."/>
            <person name="Sun H."/>
            <person name="Tunlid A."/>
            <person name="Henrissat B."/>
            <person name="Grigoriev I.V."/>
            <person name="Hibbett D.S."/>
            <person name="Martin F."/>
        </authorList>
    </citation>
    <scope>NUCLEOTIDE SEQUENCE [LARGE SCALE GENOMIC DNA]</scope>
    <source>
        <strain evidence="4">h7</strain>
    </source>
</reference>
<accession>A0A0C3CF51</accession>
<evidence type="ECO:0000313" key="4">
    <source>
        <dbReference type="Proteomes" id="UP000053424"/>
    </source>
</evidence>
<dbReference type="AlphaFoldDB" id="A0A0C3CF51"/>
<name>A0A0C3CF51_HEBCY</name>
<dbReference type="EMBL" id="KN831777">
    <property type="protein sequence ID" value="KIM42819.1"/>
    <property type="molecule type" value="Genomic_DNA"/>
</dbReference>
<evidence type="ECO:0000256" key="1">
    <source>
        <dbReference type="SAM" id="MobiDB-lite"/>
    </source>
</evidence>
<feature type="compositionally biased region" description="Basic residues" evidence="1">
    <location>
        <begin position="62"/>
        <end position="72"/>
    </location>
</feature>
<reference evidence="3 4" key="1">
    <citation type="submission" date="2014-04" db="EMBL/GenBank/DDBJ databases">
        <authorList>
            <consortium name="DOE Joint Genome Institute"/>
            <person name="Kuo A."/>
            <person name="Gay G."/>
            <person name="Dore J."/>
            <person name="Kohler A."/>
            <person name="Nagy L.G."/>
            <person name="Floudas D."/>
            <person name="Copeland A."/>
            <person name="Barry K.W."/>
            <person name="Cichocki N."/>
            <person name="Veneault-Fourrey C."/>
            <person name="LaButti K."/>
            <person name="Lindquist E.A."/>
            <person name="Lipzen A."/>
            <person name="Lundell T."/>
            <person name="Morin E."/>
            <person name="Murat C."/>
            <person name="Sun H."/>
            <person name="Tunlid A."/>
            <person name="Henrissat B."/>
            <person name="Grigoriev I.V."/>
            <person name="Hibbett D.S."/>
            <person name="Martin F."/>
            <person name="Nordberg H.P."/>
            <person name="Cantor M.N."/>
            <person name="Hua S.X."/>
        </authorList>
    </citation>
    <scope>NUCLEOTIDE SEQUENCE [LARGE SCALE GENOMIC DNA]</scope>
    <source>
        <strain evidence="4">h7</strain>
    </source>
</reference>
<keyword evidence="4" id="KW-1185">Reference proteome</keyword>
<evidence type="ECO:0000256" key="2">
    <source>
        <dbReference type="SAM" id="SignalP"/>
    </source>
</evidence>
<sequence length="274" mass="29244">MGPRDFCTLSVLCLLFMTVGALGSPTTNHTNGVFIARFSRKGTPVRSVGGLSDTERYARALTRRKPTRRGTAKRQAPSEFPPTPQTAFVGAVTTDETPLPVGNLLVSEYGTWTVTSDPGSAVTYFASPSWISLEQQRLSLDPETSMFYPLFGASQCSPGGGMDLRPGSSDIVCLASIENPGTPPGSTPMFIPNSIGPGGGGQDQTATETDIWTINYTTGQATPQWVNPDGTSFPSYMIYDPLTGEIYITGDIMAATNRFQRAFAPVVSPLPQLS</sequence>
<feature type="signal peptide" evidence="2">
    <location>
        <begin position="1"/>
        <end position="23"/>
    </location>
</feature>
<evidence type="ECO:0008006" key="5">
    <source>
        <dbReference type="Google" id="ProtNLM"/>
    </source>
</evidence>
<proteinExistence type="predicted"/>
<feature type="chain" id="PRO_5002173153" description="Peptidase A1 domain-containing protein" evidence="2">
    <location>
        <begin position="24"/>
        <end position="274"/>
    </location>
</feature>